<dbReference type="Pfam" id="PF08672">
    <property type="entry name" value="ANAPC2"/>
    <property type="match status" value="1"/>
</dbReference>
<evidence type="ECO:0000256" key="2">
    <source>
        <dbReference type="ARBA" id="ARBA00022618"/>
    </source>
</evidence>
<dbReference type="EMBL" id="CAHR02000321">
    <property type="protein sequence ID" value="CCG84833.1"/>
    <property type="molecule type" value="Genomic_DNA"/>
</dbReference>
<keyword evidence="4" id="KW-0833">Ubl conjugation pathway</keyword>
<gene>
    <name evidence="8" type="ORF">TAPDE_005378</name>
</gene>
<dbReference type="GO" id="GO:0006511">
    <property type="term" value="P:ubiquitin-dependent protein catabolic process"/>
    <property type="evidence" value="ECO:0007669"/>
    <property type="project" value="InterPro"/>
</dbReference>
<evidence type="ECO:0000256" key="4">
    <source>
        <dbReference type="ARBA" id="ARBA00022786"/>
    </source>
</evidence>
<dbReference type="GO" id="GO:0007091">
    <property type="term" value="P:metaphase/anaphase transition of mitotic cell cycle"/>
    <property type="evidence" value="ECO:0007669"/>
    <property type="project" value="TreeGrafter"/>
</dbReference>
<dbReference type="InterPro" id="IPR044554">
    <property type="entry name" value="ANAPC2"/>
</dbReference>
<evidence type="ECO:0000259" key="7">
    <source>
        <dbReference type="PROSITE" id="PS50069"/>
    </source>
</evidence>
<dbReference type="GO" id="GO:0070979">
    <property type="term" value="P:protein K11-linked ubiquitination"/>
    <property type="evidence" value="ECO:0007669"/>
    <property type="project" value="TreeGrafter"/>
</dbReference>
<dbReference type="GO" id="GO:0005680">
    <property type="term" value="C:anaphase-promoting complex"/>
    <property type="evidence" value="ECO:0007669"/>
    <property type="project" value="TreeGrafter"/>
</dbReference>
<dbReference type="PANTHER" id="PTHR45957:SF1">
    <property type="entry name" value="ANAPHASE-PROMOTING COMPLEX SUBUNIT 2"/>
    <property type="match status" value="1"/>
</dbReference>
<protein>
    <recommendedName>
        <fullName evidence="1">Anaphase-promoting complex subunit 2</fullName>
    </recommendedName>
</protein>
<dbReference type="Gene3D" id="1.10.10.10">
    <property type="entry name" value="Winged helix-like DNA-binding domain superfamily/Winged helix DNA-binding domain"/>
    <property type="match status" value="1"/>
</dbReference>
<evidence type="ECO:0000256" key="1">
    <source>
        <dbReference type="ARBA" id="ARBA00016068"/>
    </source>
</evidence>
<dbReference type="SUPFAM" id="SSF75632">
    <property type="entry name" value="Cullin homology domain"/>
    <property type="match status" value="1"/>
</dbReference>
<dbReference type="SMART" id="SM00182">
    <property type="entry name" value="CULLIN"/>
    <property type="match status" value="1"/>
</dbReference>
<dbReference type="Gene3D" id="3.30.230.130">
    <property type="entry name" value="Cullin, Chain C, Domain 2"/>
    <property type="match status" value="1"/>
</dbReference>
<keyword evidence="2" id="KW-0132">Cell division</keyword>
<dbReference type="VEuPathDB" id="FungiDB:TAPDE_005378"/>
<dbReference type="InterPro" id="IPR016158">
    <property type="entry name" value="Cullin_homology"/>
</dbReference>
<dbReference type="eggNOG" id="KOG2165">
    <property type="taxonomic scope" value="Eukaryota"/>
</dbReference>
<dbReference type="PROSITE" id="PS50069">
    <property type="entry name" value="CULLIN_2"/>
    <property type="match status" value="1"/>
</dbReference>
<sequence length="711" mass="80512">MRTISRRNIIQRASTIYEIDHNTIHDWHFIQAYLKTSNAREGSQHELDTAMSTLSPDLVLQSYIELIRTTFEQKIVPALNSVEPSVHNLRGIITNLSEGLKRYEACFQRLQVSVGGISEPFKALVRAQISGSRWTRAIHDWIDAELNSEQDSYLEEVFGMTERIGLREIFVLEFQVVLRSHLTNSIRKEFANEWSESALPLLTTTMMERPRRLLTLIRMPITEEQIQSLPEQGLAKLRIDELFDIIVDFPSSGAALEDLKQCLRSTEMRAELVRKFKQQCQMRLLHPGANTPDIITVYISTIRAFLILDPPGVLLDKVARPLRKYLRERSDTIRCIISSLLGEVDGELSLELSEQQLPEEVNDEDDPLWLPDPIDAAPDYAKNRASDIIGSLISIYENKDVFARELQTLLADRLLAVTDHNIDQELRNLELLKVRFGDGMLSVCDVMLKDMSNSRRVDLAVHEPRDGVANAEGLDRVIHTTIVSRLYWPNLKSNTYEPQASAEGAVPEQGFRLPAHLAGLLSDYSAEYSKLKAQRSLIFQKDLGHVRVEIELEDRTLDMMVTPAHAASVLLFGEQSSLLLADISTSLNLSESETRRNLAFWVKQGVLSVNDHRYTVLEVSTSGSGSNHLPMMEEVVPDVVEEVDEMSMYWNFIVGMLTNVGSLQPERIHSMLGMFAPSYDKSLNQLKLFLQRKTRDGGVELSGGLYKLPAS</sequence>
<comment type="caution">
    <text evidence="8">The sequence shown here is derived from an EMBL/GenBank/DDBJ whole genome shotgun (WGS) entry which is preliminary data.</text>
</comment>
<dbReference type="InterPro" id="IPR014786">
    <property type="entry name" value="ANAPC2_C"/>
</dbReference>
<comment type="similarity">
    <text evidence="6">Belongs to the cullin family.</text>
</comment>
<proteinExistence type="inferred from homology"/>
<name>R4XGP1_TAPDE</name>
<dbReference type="SMART" id="SM01013">
    <property type="entry name" value="APC2"/>
    <property type="match status" value="1"/>
</dbReference>
<dbReference type="Gene3D" id="1.20.1310.10">
    <property type="entry name" value="Cullin Repeats"/>
    <property type="match status" value="1"/>
</dbReference>
<dbReference type="InterPro" id="IPR036388">
    <property type="entry name" value="WH-like_DNA-bd_sf"/>
</dbReference>
<dbReference type="Pfam" id="PF26557">
    <property type="entry name" value="Cullin_AB"/>
    <property type="match status" value="1"/>
</dbReference>
<feature type="domain" description="Cullin family profile" evidence="7">
    <location>
        <begin position="356"/>
        <end position="602"/>
    </location>
</feature>
<dbReference type="GO" id="GO:0031625">
    <property type="term" value="F:ubiquitin protein ligase binding"/>
    <property type="evidence" value="ECO:0007669"/>
    <property type="project" value="InterPro"/>
</dbReference>
<keyword evidence="9" id="KW-1185">Reference proteome</keyword>
<evidence type="ECO:0000313" key="9">
    <source>
        <dbReference type="Proteomes" id="UP000013776"/>
    </source>
</evidence>
<evidence type="ECO:0000256" key="5">
    <source>
        <dbReference type="ARBA" id="ARBA00023306"/>
    </source>
</evidence>
<dbReference type="InterPro" id="IPR036317">
    <property type="entry name" value="Cullin_homology_sf"/>
</dbReference>
<evidence type="ECO:0000313" key="8">
    <source>
        <dbReference type="EMBL" id="CCG84833.1"/>
    </source>
</evidence>
<dbReference type="GO" id="GO:0051301">
    <property type="term" value="P:cell division"/>
    <property type="evidence" value="ECO:0007669"/>
    <property type="project" value="UniProtKB-KW"/>
</dbReference>
<dbReference type="InterPro" id="IPR036390">
    <property type="entry name" value="WH_DNA-bd_sf"/>
</dbReference>
<dbReference type="AlphaFoldDB" id="R4XGP1"/>
<evidence type="ECO:0000256" key="6">
    <source>
        <dbReference type="PROSITE-ProRule" id="PRU00330"/>
    </source>
</evidence>
<dbReference type="OrthoDB" id="5581181at2759"/>
<evidence type="ECO:0000256" key="3">
    <source>
        <dbReference type="ARBA" id="ARBA00022776"/>
    </source>
</evidence>
<dbReference type="SUPFAM" id="SSF46785">
    <property type="entry name" value="Winged helix' DNA-binding domain"/>
    <property type="match status" value="1"/>
</dbReference>
<keyword evidence="3" id="KW-0498">Mitosis</keyword>
<dbReference type="InterPro" id="IPR057975">
    <property type="entry name" value="TPR_ANAPC2"/>
</dbReference>
<dbReference type="PANTHER" id="PTHR45957">
    <property type="entry name" value="ANAPHASE-PROMOTING COMPLEX SUBUNIT 2"/>
    <property type="match status" value="1"/>
</dbReference>
<reference evidence="8 9" key="1">
    <citation type="journal article" date="2013" name="MBio">
        <title>Genome sequencing of the plant pathogen Taphrina deformans, the causal agent of peach leaf curl.</title>
        <authorList>
            <person name="Cisse O.H."/>
            <person name="Almeida J.M.G.C.F."/>
            <person name="Fonseca A."/>
            <person name="Kumar A.A."/>
            <person name="Salojaervi J."/>
            <person name="Overmyer K."/>
            <person name="Hauser P.M."/>
            <person name="Pagni M."/>
        </authorList>
    </citation>
    <scope>NUCLEOTIDE SEQUENCE [LARGE SCALE GENOMIC DNA]</scope>
    <source>
        <strain evidence="9">PYCC 5710 / ATCC 11124 / CBS 356.35 / IMI 108563 / JCM 9778 / NBRC 8474</strain>
    </source>
</reference>
<dbReference type="Proteomes" id="UP000013776">
    <property type="component" value="Unassembled WGS sequence"/>
</dbReference>
<dbReference type="Pfam" id="PF25773">
    <property type="entry name" value="TPR_ANAPC2"/>
    <property type="match status" value="1"/>
</dbReference>
<dbReference type="InterPro" id="IPR059120">
    <property type="entry name" value="Cullin-like_AB"/>
</dbReference>
<organism evidence="8 9">
    <name type="scientific">Taphrina deformans (strain PYCC 5710 / ATCC 11124 / CBS 356.35 / IMI 108563 / JCM 9778 / NBRC 8474)</name>
    <name type="common">Peach leaf curl fungus</name>
    <name type="synonym">Lalaria deformans</name>
    <dbReference type="NCBI Taxonomy" id="1097556"/>
    <lineage>
        <taxon>Eukaryota</taxon>
        <taxon>Fungi</taxon>
        <taxon>Dikarya</taxon>
        <taxon>Ascomycota</taxon>
        <taxon>Taphrinomycotina</taxon>
        <taxon>Taphrinomycetes</taxon>
        <taxon>Taphrinales</taxon>
        <taxon>Taphrinaceae</taxon>
        <taxon>Taphrina</taxon>
    </lineage>
</organism>
<dbReference type="STRING" id="1097556.R4XGP1"/>
<accession>R4XGP1</accession>
<keyword evidence="5" id="KW-0131">Cell cycle</keyword>